<dbReference type="RefSeq" id="XP_016626897.1">
    <property type="nucleotide sequence ID" value="XM_016781926.1"/>
</dbReference>
<evidence type="ECO:0000313" key="2">
    <source>
        <dbReference type="Proteomes" id="UP000053411"/>
    </source>
</evidence>
<organism evidence="1 2">
    <name type="scientific">Fonsecaea multimorphosa CBS 102226</name>
    <dbReference type="NCBI Taxonomy" id="1442371"/>
    <lineage>
        <taxon>Eukaryota</taxon>
        <taxon>Fungi</taxon>
        <taxon>Dikarya</taxon>
        <taxon>Ascomycota</taxon>
        <taxon>Pezizomycotina</taxon>
        <taxon>Eurotiomycetes</taxon>
        <taxon>Chaetothyriomycetidae</taxon>
        <taxon>Chaetothyriales</taxon>
        <taxon>Herpotrichiellaceae</taxon>
        <taxon>Fonsecaea</taxon>
    </lineage>
</organism>
<keyword evidence="2" id="KW-1185">Reference proteome</keyword>
<gene>
    <name evidence="1" type="ORF">Z520_11437</name>
</gene>
<protein>
    <submittedName>
        <fullName evidence="1">Uncharacterized protein</fullName>
    </submittedName>
</protein>
<dbReference type="VEuPathDB" id="FungiDB:Z520_11437"/>
<dbReference type="GeneID" id="27717183"/>
<dbReference type="OrthoDB" id="2378324at2759"/>
<reference evidence="1 2" key="1">
    <citation type="submission" date="2015-01" db="EMBL/GenBank/DDBJ databases">
        <title>The Genome Sequence of Fonsecaea multimorphosa CBS 102226.</title>
        <authorList>
            <consortium name="The Broad Institute Genomics Platform"/>
            <person name="Cuomo C."/>
            <person name="de Hoog S."/>
            <person name="Gorbushina A."/>
            <person name="Stielow B."/>
            <person name="Teixiera M."/>
            <person name="Abouelleil A."/>
            <person name="Chapman S.B."/>
            <person name="Priest M."/>
            <person name="Young S.K."/>
            <person name="Wortman J."/>
            <person name="Nusbaum C."/>
            <person name="Birren B."/>
        </authorList>
    </citation>
    <scope>NUCLEOTIDE SEQUENCE [LARGE SCALE GENOMIC DNA]</scope>
    <source>
        <strain evidence="1 2">CBS 102226</strain>
    </source>
</reference>
<sequence length="62" mass="6881">MSSLPESIFNHSFRVYLYAKAFMSMPTPGEATLPTSPIEIGPTGLHALFTAWMLHDISIIDK</sequence>
<accession>A0A0D2JQL9</accession>
<name>A0A0D2JQL9_9EURO</name>
<proteinExistence type="predicted"/>
<dbReference type="EMBL" id="KN848100">
    <property type="protein sequence ID" value="KIX92774.1"/>
    <property type="molecule type" value="Genomic_DNA"/>
</dbReference>
<dbReference type="AlphaFoldDB" id="A0A0D2JQL9"/>
<dbReference type="Proteomes" id="UP000053411">
    <property type="component" value="Unassembled WGS sequence"/>
</dbReference>
<evidence type="ECO:0000313" key="1">
    <source>
        <dbReference type="EMBL" id="KIX92774.1"/>
    </source>
</evidence>